<feature type="active site" evidence="11">
    <location>
        <position position="376"/>
    </location>
</feature>
<comment type="cofactor">
    <cofactor evidence="1">
        <name>adenosylcob(III)alamin</name>
        <dbReference type="ChEBI" id="CHEBI:18408"/>
    </cofactor>
</comment>
<dbReference type="Gene3D" id="3.90.1390.10">
    <property type="entry name" value="b-12 dependent (class ii) ribonucleotide reductase, chain A, domain 3"/>
    <property type="match status" value="1"/>
</dbReference>
<dbReference type="InterPro" id="IPR054158">
    <property type="entry name" value="RNR-II_ins_dom"/>
</dbReference>
<evidence type="ECO:0000256" key="11">
    <source>
        <dbReference type="PIRSR" id="PIRSR613345-1"/>
    </source>
</evidence>
<accession>A0A2P1N2F5</accession>
<reference evidence="16 17" key="1">
    <citation type="submission" date="2018-03" db="EMBL/GenBank/DDBJ databases">
        <authorList>
            <person name="Terres M."/>
            <person name="Themann A.P."/>
            <person name="Wright B."/>
            <person name="Martinez M."/>
            <person name="Segura A."/>
            <person name="Grajeda J.L."/>
            <person name="Navarro-Ohara M."/>
            <person name="Castillo P."/>
            <person name="Jaramillo A."/>
            <person name="Rastegari A."/>
            <person name="Lopez C."/>
            <person name="Santillana N."/>
            <person name="Rubio S."/>
            <person name="Salmon J."/>
            <person name="Rojas L."/>
            <person name="Covarrubias P."/>
            <person name="Torres M."/>
            <person name="Farran E."/>
            <person name="Urias E."/>
            <person name="Llano M."/>
            <person name="Rosas-Acosta G."/>
            <person name="Serrano M.G."/>
            <person name="Buck G."/>
            <person name="Lee V."/>
            <person name="Wang Y."/>
            <person name="Carvalho R."/>
            <person name="Voegtly L."/>
            <person name="Shi R."/>
            <person name="Duckworth R."/>
            <person name="Johnson A."/>
            <person name="Loviza R."/>
            <person name="Walstead R."/>
            <person name="Shah Z."/>
            <person name="Kiflezghi M."/>
            <person name="Wade K."/>
            <person name="Bowman C.A."/>
            <person name="Russell D.A."/>
            <person name="Pope W.H."/>
            <person name="Jacobs-Sera D."/>
            <person name="Hatfull G.F."/>
        </authorList>
    </citation>
    <scope>NUCLEOTIDE SEQUENCE [LARGE SCALE GENOMIC DNA]</scope>
</reference>
<evidence type="ECO:0000256" key="10">
    <source>
        <dbReference type="ARBA" id="ARBA00048987"/>
    </source>
</evidence>
<dbReference type="Pfam" id="PF21995">
    <property type="entry name" value="RNR-II_ins_dom"/>
    <property type="match status" value="1"/>
</dbReference>
<keyword evidence="4" id="KW-0846">Cobalamin</keyword>
<name>A0A2P1N2F5_9CAUD</name>
<dbReference type="InterPro" id="IPR013345">
    <property type="entry name" value="RTP_Rdtase_AdoCbl-dep"/>
</dbReference>
<dbReference type="EMBL" id="MH020239">
    <property type="protein sequence ID" value="AVP42083.1"/>
    <property type="molecule type" value="Genomic_DNA"/>
</dbReference>
<keyword evidence="7 12" id="KW-1015">Disulfide bond</keyword>
<feature type="domain" description="B12-dependent ribonucleotide reductase insertion" evidence="15">
    <location>
        <begin position="149"/>
        <end position="250"/>
    </location>
</feature>
<evidence type="ECO:0000256" key="3">
    <source>
        <dbReference type="ARBA" id="ARBA00012275"/>
    </source>
</evidence>
<feature type="domain" description="Ribonucleotide reductase large subunit C-terminal" evidence="13">
    <location>
        <begin position="502"/>
        <end position="635"/>
    </location>
</feature>
<dbReference type="Proteomes" id="UP000240247">
    <property type="component" value="Segment"/>
</dbReference>
<keyword evidence="5" id="KW-0235">DNA replication</keyword>
<proteinExistence type="inferred from homology"/>
<keyword evidence="6" id="KW-0560">Oxidoreductase</keyword>
<evidence type="ECO:0000256" key="6">
    <source>
        <dbReference type="ARBA" id="ARBA00023002"/>
    </source>
</evidence>
<evidence type="ECO:0000256" key="2">
    <source>
        <dbReference type="ARBA" id="ARBA00005654"/>
    </source>
</evidence>
<evidence type="ECO:0000259" key="13">
    <source>
        <dbReference type="Pfam" id="PF02867"/>
    </source>
</evidence>
<evidence type="ECO:0000256" key="8">
    <source>
        <dbReference type="ARBA" id="ARBA00023284"/>
    </source>
</evidence>
<evidence type="ECO:0000256" key="1">
    <source>
        <dbReference type="ARBA" id="ARBA00001922"/>
    </source>
</evidence>
<protein>
    <recommendedName>
        <fullName evidence="3">ribonucleoside-triphosphate reductase (thioredoxin)</fullName>
        <ecNumber evidence="3">1.17.4.2</ecNumber>
    </recommendedName>
</protein>
<evidence type="ECO:0000313" key="16">
    <source>
        <dbReference type="EMBL" id="AVP42083.1"/>
    </source>
</evidence>
<feature type="domain" description="Ribonucleotide reductase alpha-helical" evidence="14">
    <location>
        <begin position="20"/>
        <end position="93"/>
    </location>
</feature>
<keyword evidence="8" id="KW-0676">Redox-active center</keyword>
<dbReference type="EC" id="1.17.4.2" evidence="3"/>
<evidence type="ECO:0000256" key="4">
    <source>
        <dbReference type="ARBA" id="ARBA00022628"/>
    </source>
</evidence>
<dbReference type="InterPro" id="IPR050862">
    <property type="entry name" value="RdRp_reductase_class-2"/>
</dbReference>
<dbReference type="RefSeq" id="YP_010060669.1">
    <property type="nucleotide sequence ID" value="NC_054774.1"/>
</dbReference>
<evidence type="ECO:0000256" key="12">
    <source>
        <dbReference type="PIRSR" id="PIRSR613345-2"/>
    </source>
</evidence>
<dbReference type="PANTHER" id="PTHR43371:SF1">
    <property type="entry name" value="RIBONUCLEOSIDE-DIPHOSPHATE REDUCTASE"/>
    <property type="match status" value="1"/>
</dbReference>
<dbReference type="GO" id="GO:0031419">
    <property type="term" value="F:cobalamin binding"/>
    <property type="evidence" value="ECO:0007669"/>
    <property type="project" value="UniProtKB-KW"/>
</dbReference>
<feature type="disulfide bond" description="Redox-active" evidence="12">
    <location>
        <begin position="103"/>
        <end position="387"/>
    </location>
</feature>
<dbReference type="PANTHER" id="PTHR43371">
    <property type="entry name" value="VITAMIN B12-DEPENDENT RIBONUCLEOTIDE REDUCTASE"/>
    <property type="match status" value="1"/>
</dbReference>
<dbReference type="InterPro" id="IPR000788">
    <property type="entry name" value="RNR_lg_C"/>
</dbReference>
<dbReference type="Gene3D" id="3.30.1620.10">
    <property type="entry name" value="b-12 dependent (class ii) ribonucleotide reductase, Chain A, Domain 2"/>
    <property type="match status" value="1"/>
</dbReference>
<dbReference type="Gene3D" id="3.20.70.20">
    <property type="match status" value="1"/>
</dbReference>
<keyword evidence="9" id="KW-0170">Cobalt</keyword>
<dbReference type="GO" id="GO:0000166">
    <property type="term" value="F:nucleotide binding"/>
    <property type="evidence" value="ECO:0007669"/>
    <property type="project" value="InterPro"/>
</dbReference>
<evidence type="ECO:0000256" key="7">
    <source>
        <dbReference type="ARBA" id="ARBA00023157"/>
    </source>
</evidence>
<feature type="domain" description="Ribonucleotide reductase large subunit C-terminal" evidence="13">
    <location>
        <begin position="263"/>
        <end position="329"/>
    </location>
</feature>
<dbReference type="Pfam" id="PF02867">
    <property type="entry name" value="Ribonuc_red_lgC"/>
    <property type="match status" value="3"/>
</dbReference>
<evidence type="ECO:0000256" key="5">
    <source>
        <dbReference type="ARBA" id="ARBA00022705"/>
    </source>
</evidence>
<dbReference type="InterPro" id="IPR040763">
    <property type="entry name" value="RNR_alpha_hel"/>
</dbReference>
<keyword evidence="17" id="KW-1185">Reference proteome</keyword>
<feature type="active site" evidence="11">
    <location>
        <position position="378"/>
    </location>
</feature>
<dbReference type="SUPFAM" id="SSF51998">
    <property type="entry name" value="PFL-like glycyl radical enzymes"/>
    <property type="match status" value="1"/>
</dbReference>
<evidence type="ECO:0000313" key="17">
    <source>
        <dbReference type="Proteomes" id="UP000240247"/>
    </source>
</evidence>
<feature type="domain" description="Ribonucleotide reductase large subunit C-terminal" evidence="13">
    <location>
        <begin position="337"/>
        <end position="467"/>
    </location>
</feature>
<dbReference type="GO" id="GO:0008998">
    <property type="term" value="F:ribonucleoside-triphosphate reductase (thioredoxin) activity"/>
    <property type="evidence" value="ECO:0007669"/>
    <property type="project" value="UniProtKB-EC"/>
</dbReference>
<dbReference type="GO" id="GO:0004748">
    <property type="term" value="F:ribonucleoside-diphosphate reductase activity, thioredoxin disulfide as acceptor"/>
    <property type="evidence" value="ECO:0007669"/>
    <property type="project" value="InterPro"/>
</dbReference>
<evidence type="ECO:0000259" key="14">
    <source>
        <dbReference type="Pfam" id="PF17975"/>
    </source>
</evidence>
<gene>
    <name evidence="16" type="primary">45</name>
    <name evidence="16" type="ORF">SEA_NACA_45</name>
</gene>
<dbReference type="KEGG" id="vg:64868533"/>
<dbReference type="GO" id="GO:0006260">
    <property type="term" value="P:DNA replication"/>
    <property type="evidence" value="ECO:0007669"/>
    <property type="project" value="UniProtKB-KW"/>
</dbReference>
<sequence length="692" mass="77471">MSWTVATTKTTRSWMTDEINWGPTGELVYNRTYSRTKPDGSRESWPETVERVVDGNLALVDARYHQEGEREDLIRLMTEFKILPGGRHLWASGVKNAQHLFNCWVSGWTENPSDHFHFTFMRLMEGGGVGANYSNTYLTSYKPLKHELQVHIVCDTEHPDYTDLVSAGLLSDQYDPDWDGAFVIEDSREGWAAALVDLIDTAYRPYISHRNRVYDVSRVRAAGAKLKTFGGTASGPVPLARMLDSVASILSRLGTRNEKLDGISAMEIDHAIAQCVVAGGVRRSARMAMMHWADPQIFEFINIKEDSGSHWTTNISVEVDDEFWSEAEDPSIAGNWAEGILKALSEGAVRNGEPGMWDSSLSNVGEPNQVVCTNPCGEITLEPWEPCNLGHVNLAAFVKDNGRIDYIDLLRAHRLITRFLMRATFSPVADPKSREVLDRNRRIGVGHLGVASFLALRNQRYSEAPTNRNFKDMLRGLAKTVDEAAEDYAHQLRIPVPVKKRTVAPTGTIAKMPGVSEGIHPIFSRYFNRRIRFSTVDEDQWMQALNLVNQGYEIEEDLHAANTVVVTVPTKDTLVQQVVERYGRDAEDVVESADELSLNEMLAFQAMYQMLWADNAVSFTANVDPDKYTPEDVSDQLKRFSGLIKGSTIFPEKSFEQAPYERITKAEYEAATAKSIADGVDEECASGACPIR</sequence>
<comment type="catalytic activity">
    <reaction evidence="10">
        <text>a 2'-deoxyribonucleoside 5'-triphosphate + [thioredoxin]-disulfide + H2O = a ribonucleoside 5'-triphosphate + [thioredoxin]-dithiol</text>
        <dbReference type="Rhea" id="RHEA:12701"/>
        <dbReference type="Rhea" id="RHEA-COMP:10698"/>
        <dbReference type="Rhea" id="RHEA-COMP:10700"/>
        <dbReference type="ChEBI" id="CHEBI:15377"/>
        <dbReference type="ChEBI" id="CHEBI:29950"/>
        <dbReference type="ChEBI" id="CHEBI:50058"/>
        <dbReference type="ChEBI" id="CHEBI:61557"/>
        <dbReference type="ChEBI" id="CHEBI:61560"/>
        <dbReference type="EC" id="1.17.4.2"/>
    </reaction>
</comment>
<organism evidence="16 17">
    <name type="scientific">Mycobacterium phage Naca</name>
    <dbReference type="NCBI Taxonomy" id="2126816"/>
    <lineage>
        <taxon>Viruses</taxon>
        <taxon>Duplodnaviria</taxon>
        <taxon>Heunggongvirae</taxon>
        <taxon>Uroviricota</taxon>
        <taxon>Caudoviricetes</taxon>
        <taxon>Benedictvirus</taxon>
        <taxon>Benedictvirus naca</taxon>
    </lineage>
</organism>
<evidence type="ECO:0000259" key="15">
    <source>
        <dbReference type="Pfam" id="PF21995"/>
    </source>
</evidence>
<dbReference type="GeneID" id="64868533"/>
<dbReference type="Pfam" id="PF17975">
    <property type="entry name" value="RNR_Alpha"/>
    <property type="match status" value="1"/>
</dbReference>
<comment type="similarity">
    <text evidence="2">Belongs to the class II ribonucleoside-triphosphate reductase family.</text>
</comment>
<evidence type="ECO:0000256" key="9">
    <source>
        <dbReference type="ARBA" id="ARBA00023285"/>
    </source>
</evidence>
<dbReference type="NCBIfam" id="TIGR02505">
    <property type="entry name" value="RTPR"/>
    <property type="match status" value="1"/>
</dbReference>